<dbReference type="SUPFAM" id="SSF53067">
    <property type="entry name" value="Actin-like ATPase domain"/>
    <property type="match status" value="1"/>
</dbReference>
<dbReference type="InterPro" id="IPR036390">
    <property type="entry name" value="WH_DNA-bd_sf"/>
</dbReference>
<dbReference type="Proteomes" id="UP000092482">
    <property type="component" value="Chromosome"/>
</dbReference>
<dbReference type="Pfam" id="PF00480">
    <property type="entry name" value="ROK"/>
    <property type="match status" value="1"/>
</dbReference>
<dbReference type="Gene3D" id="1.10.10.10">
    <property type="entry name" value="Winged helix-like DNA-binding domain superfamily/Winged helix DNA-binding domain"/>
    <property type="match status" value="1"/>
</dbReference>
<dbReference type="Gene3D" id="3.30.420.40">
    <property type="match status" value="2"/>
</dbReference>
<dbReference type="Pfam" id="PF09339">
    <property type="entry name" value="HTH_IclR"/>
    <property type="match status" value="1"/>
</dbReference>
<dbReference type="GO" id="GO:0003677">
    <property type="term" value="F:DNA binding"/>
    <property type="evidence" value="ECO:0007669"/>
    <property type="project" value="InterPro"/>
</dbReference>
<dbReference type="InterPro" id="IPR000600">
    <property type="entry name" value="ROK"/>
</dbReference>
<dbReference type="EMBL" id="CP014989">
    <property type="protein sequence ID" value="ANS78349.1"/>
    <property type="molecule type" value="Genomic_DNA"/>
</dbReference>
<dbReference type="SUPFAM" id="SSF46785">
    <property type="entry name" value="Winged helix' DNA-binding domain"/>
    <property type="match status" value="1"/>
</dbReference>
<evidence type="ECO:0000256" key="1">
    <source>
        <dbReference type="ARBA" id="ARBA00006479"/>
    </source>
</evidence>
<gene>
    <name evidence="3" type="ORF">SGUI_0953</name>
</gene>
<dbReference type="AlphaFoldDB" id="A0A1B1NA91"/>
<protein>
    <submittedName>
        <fullName evidence="3">ROK-family transcriptional regulator</fullName>
    </submittedName>
</protein>
<dbReference type="GO" id="GO:0006355">
    <property type="term" value="P:regulation of DNA-templated transcription"/>
    <property type="evidence" value="ECO:0007669"/>
    <property type="project" value="InterPro"/>
</dbReference>
<dbReference type="KEGG" id="serj:SGUI_0953"/>
<dbReference type="STRING" id="1758689.SGUI_0953"/>
<evidence type="ECO:0000313" key="4">
    <source>
        <dbReference type="Proteomes" id="UP000092482"/>
    </source>
</evidence>
<proteinExistence type="inferred from homology"/>
<sequence length="379" mass="38827">MVSGGRGPRHRGNAAAVLRVVSDRDEVTRQEIARHTGLSRSTVADLVTRLLESGDLTEATQQPGGRGRPAQLVRRADPQGLLLGLDLGHNHVTVALGDASAAVLQEVTVDADLDRDPDATIDLTRDLALEVLAREGSSLSDVAAAVAGLPGPMSHAGVLSVPSMLGQGQMRDPGRRLSRVLGMPVPVTTDTVLGAVGELRSGAAMGVDDVIFVKASHGVGCALVLGGQIYRGSGGLAGEFGHTRVGDGAIRCRCGNLGCLETVAGLERVLAELPHPYTEAALTAEGVGDPVVSRVVTDAGRAVGSTLAPICNALNPALVVTGGGLGAVHAEAFGKGVREAIDRDAQPAIASALQVVPAQHGVRAERIGALLLARREAMR</sequence>
<reference evidence="3 4" key="1">
    <citation type="submission" date="2016-03" db="EMBL/GenBank/DDBJ databases">
        <title>Shallow-sea hydrothermal system.</title>
        <authorList>
            <person name="Tang K."/>
        </authorList>
    </citation>
    <scope>NUCLEOTIDE SEQUENCE [LARGE SCALE GENOMIC DNA]</scope>
    <source>
        <strain evidence="3 4">JLT9</strain>
    </source>
</reference>
<dbReference type="InterPro" id="IPR043129">
    <property type="entry name" value="ATPase_NBD"/>
</dbReference>
<organism evidence="3 4">
    <name type="scientific">Serinicoccus hydrothermalis</name>
    <dbReference type="NCBI Taxonomy" id="1758689"/>
    <lineage>
        <taxon>Bacteria</taxon>
        <taxon>Bacillati</taxon>
        <taxon>Actinomycetota</taxon>
        <taxon>Actinomycetes</taxon>
        <taxon>Micrococcales</taxon>
        <taxon>Ornithinimicrobiaceae</taxon>
        <taxon>Serinicoccus</taxon>
    </lineage>
</organism>
<evidence type="ECO:0000259" key="2">
    <source>
        <dbReference type="Pfam" id="PF09339"/>
    </source>
</evidence>
<dbReference type="InterPro" id="IPR036388">
    <property type="entry name" value="WH-like_DNA-bd_sf"/>
</dbReference>
<keyword evidence="4" id="KW-1185">Reference proteome</keyword>
<name>A0A1B1NA91_9MICO</name>
<accession>A0A1B1NA91</accession>
<dbReference type="InterPro" id="IPR005471">
    <property type="entry name" value="Tscrpt_reg_IclR_N"/>
</dbReference>
<feature type="domain" description="HTH iclR-type" evidence="2">
    <location>
        <begin position="13"/>
        <end position="54"/>
    </location>
</feature>
<comment type="similarity">
    <text evidence="1">Belongs to the ROK (NagC/XylR) family.</text>
</comment>
<dbReference type="PANTHER" id="PTHR18964">
    <property type="entry name" value="ROK (REPRESSOR, ORF, KINASE) FAMILY"/>
    <property type="match status" value="1"/>
</dbReference>
<dbReference type="PANTHER" id="PTHR18964:SF173">
    <property type="entry name" value="GLUCOKINASE"/>
    <property type="match status" value="1"/>
</dbReference>
<evidence type="ECO:0000313" key="3">
    <source>
        <dbReference type="EMBL" id="ANS78349.1"/>
    </source>
</evidence>